<dbReference type="Proteomes" id="UP000664761">
    <property type="component" value="Unassembled WGS sequence"/>
</dbReference>
<evidence type="ECO:0000313" key="9">
    <source>
        <dbReference type="Proteomes" id="UP000664761"/>
    </source>
</evidence>
<keyword evidence="9" id="KW-1185">Reference proteome</keyword>
<name>A0ABS3F6L3_9PROT</name>
<evidence type="ECO:0000259" key="7">
    <source>
        <dbReference type="Pfam" id="PF03176"/>
    </source>
</evidence>
<gene>
    <name evidence="8" type="ORF">J0X12_11075</name>
</gene>
<protein>
    <submittedName>
        <fullName evidence="8">MMPL family transporter</fullName>
    </submittedName>
</protein>
<dbReference type="Gene3D" id="1.20.1640.10">
    <property type="entry name" value="Multidrug efflux transporter AcrB transmembrane domain"/>
    <property type="match status" value="2"/>
</dbReference>
<evidence type="ECO:0000256" key="2">
    <source>
        <dbReference type="ARBA" id="ARBA00022475"/>
    </source>
</evidence>
<keyword evidence="5 6" id="KW-0472">Membrane</keyword>
<reference evidence="8 9" key="1">
    <citation type="submission" date="2021-03" db="EMBL/GenBank/DDBJ databases">
        <title>Sneathiella sp. CAU 1612 isolated from Kang Won-do.</title>
        <authorList>
            <person name="Kim W."/>
        </authorList>
    </citation>
    <scope>NUCLEOTIDE SEQUENCE [LARGE SCALE GENOMIC DNA]</scope>
    <source>
        <strain evidence="8 9">CAU 1612</strain>
    </source>
</reference>
<evidence type="ECO:0000256" key="1">
    <source>
        <dbReference type="ARBA" id="ARBA00004651"/>
    </source>
</evidence>
<feature type="transmembrane region" description="Helical" evidence="6">
    <location>
        <begin position="168"/>
        <end position="188"/>
    </location>
</feature>
<keyword evidence="3 6" id="KW-0812">Transmembrane</keyword>
<evidence type="ECO:0000256" key="6">
    <source>
        <dbReference type="SAM" id="Phobius"/>
    </source>
</evidence>
<organism evidence="8 9">
    <name type="scientific">Sneathiella sedimenti</name>
    <dbReference type="NCBI Taxonomy" id="2816034"/>
    <lineage>
        <taxon>Bacteria</taxon>
        <taxon>Pseudomonadati</taxon>
        <taxon>Pseudomonadota</taxon>
        <taxon>Alphaproteobacteria</taxon>
        <taxon>Sneathiellales</taxon>
        <taxon>Sneathiellaceae</taxon>
        <taxon>Sneathiella</taxon>
    </lineage>
</organism>
<keyword evidence="4 6" id="KW-1133">Transmembrane helix</keyword>
<comment type="caution">
    <text evidence="8">The sequence shown here is derived from an EMBL/GenBank/DDBJ whole genome shotgun (WGS) entry which is preliminary data.</text>
</comment>
<evidence type="ECO:0000256" key="4">
    <source>
        <dbReference type="ARBA" id="ARBA00022989"/>
    </source>
</evidence>
<evidence type="ECO:0000256" key="3">
    <source>
        <dbReference type="ARBA" id="ARBA00022692"/>
    </source>
</evidence>
<feature type="transmembrane region" description="Helical" evidence="6">
    <location>
        <begin position="195"/>
        <end position="215"/>
    </location>
</feature>
<feature type="transmembrane region" description="Helical" evidence="6">
    <location>
        <begin position="589"/>
        <end position="613"/>
    </location>
</feature>
<evidence type="ECO:0000256" key="5">
    <source>
        <dbReference type="ARBA" id="ARBA00023136"/>
    </source>
</evidence>
<feature type="transmembrane region" description="Helical" evidence="6">
    <location>
        <begin position="634"/>
        <end position="654"/>
    </location>
</feature>
<feature type="transmembrane region" description="Helical" evidence="6">
    <location>
        <begin position="532"/>
        <end position="555"/>
    </location>
</feature>
<feature type="transmembrane region" description="Helical" evidence="6">
    <location>
        <begin position="562"/>
        <end position="583"/>
    </location>
</feature>
<accession>A0ABS3F6L3</accession>
<feature type="transmembrane region" description="Helical" evidence="6">
    <location>
        <begin position="302"/>
        <end position="323"/>
    </location>
</feature>
<dbReference type="PANTHER" id="PTHR33406">
    <property type="entry name" value="MEMBRANE PROTEIN MJ1562-RELATED"/>
    <property type="match status" value="1"/>
</dbReference>
<feature type="domain" description="Membrane transport protein MMPL" evidence="7">
    <location>
        <begin position="97"/>
        <end position="334"/>
    </location>
</feature>
<feature type="transmembrane region" description="Helical" evidence="6">
    <location>
        <begin position="221"/>
        <end position="244"/>
    </location>
</feature>
<dbReference type="EMBL" id="JAFLNC010000003">
    <property type="protein sequence ID" value="MBO0334162.1"/>
    <property type="molecule type" value="Genomic_DNA"/>
</dbReference>
<feature type="domain" description="Membrane transport protein MMPL" evidence="7">
    <location>
        <begin position="398"/>
        <end position="688"/>
    </location>
</feature>
<comment type="subcellular location">
    <subcellularLocation>
        <location evidence="1">Cell membrane</location>
        <topology evidence="1">Multi-pass membrane protein</topology>
    </subcellularLocation>
</comment>
<dbReference type="Pfam" id="PF03176">
    <property type="entry name" value="MMPL"/>
    <property type="match status" value="2"/>
</dbReference>
<dbReference type="SUPFAM" id="SSF82866">
    <property type="entry name" value="Multidrug efflux transporter AcrB transmembrane domain"/>
    <property type="match status" value="2"/>
</dbReference>
<dbReference type="InterPro" id="IPR004869">
    <property type="entry name" value="MMPL_dom"/>
</dbReference>
<dbReference type="RefSeq" id="WP_207045639.1">
    <property type="nucleotide sequence ID" value="NZ_JAFLNC010000003.1"/>
</dbReference>
<keyword evidence="2" id="KW-1003">Cell membrane</keyword>
<sequence>MTVCIISMILITFLFMRFVDLRPEVSPDFFFGSNDPELAQAAAIHDLFPSDEFLMFSVGARDIFSPRYYDRLLSFSEDLAKIAGISRVVSVATGPENVKAASKSPFWRPLLISDDNSATLIIAFIDSNASPDLILEVEATSALFSDGEVFDIRISGMPYIVEQIRRSLVYDLKIFSTASLVIFAIILLMVFRSPVIALGACASGITAIFLTLLILQGLGQSIGILTANLAIIVFVLVQSQVIYLTANWRQLCESEGVGAVRRAVFQTFRASFWCMVTTLLGFATLVSVAAEPLRQLGTGGVVGAIVALLSCYLLYPVFLLFAVRRQPEVKVSRDAGNKKLARGFQYGIGFCLILIALATVPGLFRLNTDPSLLSYFEEGSDLHEGLAFVDRNGGSSPLKLVVRLKEGGRLDTESGYEAMWRLHNDLLAEKNVGTVISLPALLAEANSHPLAFLLPWREIVSLLSLGINDNVVNSFLNEDRDQVLYVLRMKETSRVEPRNEVTERLQGIVTAAGFETTLVGGVYMLQGRLSDLVTRSLLTGISMLLLLFGMIAWMVSRNWRIAAAMTVTAALIPVTLLGSASLFGIPVDIVSAPAVSVCFGIAVDALIHLALALRRNGYPAKGEAAIDNALRDQYLGIVTSSGIIATGFMIFSISAFPPTARFGGEIVLGALFAGVAALTLFPMLARLFVTSLRSA</sequence>
<dbReference type="PANTHER" id="PTHR33406:SF12">
    <property type="entry name" value="BLR2997 PROTEIN"/>
    <property type="match status" value="1"/>
</dbReference>
<evidence type="ECO:0000313" key="8">
    <source>
        <dbReference type="EMBL" id="MBO0334162.1"/>
    </source>
</evidence>
<feature type="transmembrane region" description="Helical" evidence="6">
    <location>
        <begin position="666"/>
        <end position="689"/>
    </location>
</feature>
<feature type="transmembrane region" description="Helical" evidence="6">
    <location>
        <begin position="344"/>
        <end position="364"/>
    </location>
</feature>
<dbReference type="InterPro" id="IPR050545">
    <property type="entry name" value="Mycobact_MmpL"/>
</dbReference>
<proteinExistence type="predicted"/>
<feature type="transmembrane region" description="Helical" evidence="6">
    <location>
        <begin position="270"/>
        <end position="290"/>
    </location>
</feature>